<feature type="transmembrane region" description="Helical" evidence="2">
    <location>
        <begin position="12"/>
        <end position="35"/>
    </location>
</feature>
<gene>
    <name evidence="3" type="ORF">DW070_11860</name>
</gene>
<evidence type="ECO:0000256" key="1">
    <source>
        <dbReference type="SAM" id="MobiDB-lite"/>
    </source>
</evidence>
<keyword evidence="2" id="KW-1133">Transmembrane helix</keyword>
<dbReference type="EMBL" id="QVEP01000032">
    <property type="protein sequence ID" value="RGB77650.1"/>
    <property type="molecule type" value="Genomic_DNA"/>
</dbReference>
<proteinExistence type="predicted"/>
<evidence type="ECO:0000313" key="3">
    <source>
        <dbReference type="EMBL" id="RGB77650.1"/>
    </source>
</evidence>
<reference evidence="3 4" key="1">
    <citation type="submission" date="2018-08" db="EMBL/GenBank/DDBJ databases">
        <title>A genome reference for cultivated species of the human gut microbiota.</title>
        <authorList>
            <person name="Zou Y."/>
            <person name="Xue W."/>
            <person name="Luo G."/>
        </authorList>
    </citation>
    <scope>NUCLEOTIDE SEQUENCE [LARGE SCALE GENOMIC DNA]</scope>
    <source>
        <strain evidence="3 4">AF45-17</strain>
    </source>
</reference>
<evidence type="ECO:0000256" key="2">
    <source>
        <dbReference type="SAM" id="Phobius"/>
    </source>
</evidence>
<feature type="compositionally biased region" description="Low complexity" evidence="1">
    <location>
        <begin position="83"/>
        <end position="107"/>
    </location>
</feature>
<protein>
    <recommendedName>
        <fullName evidence="5">S4A5 electrogenic sodium bicarbonate cotransporter 4</fullName>
    </recommendedName>
</protein>
<comment type="caution">
    <text evidence="3">The sequence shown here is derived from an EMBL/GenBank/DDBJ whole genome shotgun (WGS) entry which is preliminary data.</text>
</comment>
<keyword evidence="2" id="KW-0472">Membrane</keyword>
<evidence type="ECO:0008006" key="5">
    <source>
        <dbReference type="Google" id="ProtNLM"/>
    </source>
</evidence>
<dbReference type="AlphaFoldDB" id="A0A3E2TKI2"/>
<keyword evidence="2" id="KW-0812">Transmembrane</keyword>
<accession>A0A3E2TKI2</accession>
<dbReference type="RefSeq" id="WP_117528719.1">
    <property type="nucleotide sequence ID" value="NZ_JAQENQ010000007.1"/>
</dbReference>
<dbReference type="Proteomes" id="UP000260773">
    <property type="component" value="Unassembled WGS sequence"/>
</dbReference>
<evidence type="ECO:0000313" key="4">
    <source>
        <dbReference type="Proteomes" id="UP000260773"/>
    </source>
</evidence>
<organism evidence="3 4">
    <name type="scientific">Coprococcus catus</name>
    <dbReference type="NCBI Taxonomy" id="116085"/>
    <lineage>
        <taxon>Bacteria</taxon>
        <taxon>Bacillati</taxon>
        <taxon>Bacillota</taxon>
        <taxon>Clostridia</taxon>
        <taxon>Lachnospirales</taxon>
        <taxon>Lachnospiraceae</taxon>
        <taxon>Coprococcus</taxon>
    </lineage>
</organism>
<name>A0A3E2TKI2_9FIRM</name>
<sequence length="200" mass="21813">MRKQSEKAPAPFFNIGASSLLVIFLILCLVTFAILTLTSAKSDADFAEKLAYHKTNYYAACNTAESTLDEIDAVLADAWQLSDTDTGKNSTSSDSSQSDSTSNDSSQPDLTSSDTATVFTEIETQLTALDSREQLQLSTDFTQSEPTVSYAVAINDKQNLCVTLTLATTPARGEAYYRISQWQVQSSGEWKGDQTLNLMK</sequence>
<feature type="region of interest" description="Disordered" evidence="1">
    <location>
        <begin position="83"/>
        <end position="113"/>
    </location>
</feature>